<accession>A0ABR3R1Y3</accession>
<feature type="compositionally biased region" description="Low complexity" evidence="1">
    <location>
        <begin position="302"/>
        <end position="324"/>
    </location>
</feature>
<feature type="region of interest" description="Disordered" evidence="1">
    <location>
        <begin position="276"/>
        <end position="340"/>
    </location>
</feature>
<feature type="compositionally biased region" description="Low complexity" evidence="1">
    <location>
        <begin position="53"/>
        <end position="64"/>
    </location>
</feature>
<feature type="compositionally biased region" description="Polar residues" evidence="1">
    <location>
        <begin position="364"/>
        <end position="376"/>
    </location>
</feature>
<dbReference type="Proteomes" id="UP001521222">
    <property type="component" value="Unassembled WGS sequence"/>
</dbReference>
<organism evidence="2 3">
    <name type="scientific">Nothophoma quercina</name>
    <dbReference type="NCBI Taxonomy" id="749835"/>
    <lineage>
        <taxon>Eukaryota</taxon>
        <taxon>Fungi</taxon>
        <taxon>Dikarya</taxon>
        <taxon>Ascomycota</taxon>
        <taxon>Pezizomycotina</taxon>
        <taxon>Dothideomycetes</taxon>
        <taxon>Pleosporomycetidae</taxon>
        <taxon>Pleosporales</taxon>
        <taxon>Pleosporineae</taxon>
        <taxon>Didymellaceae</taxon>
        <taxon>Nothophoma</taxon>
    </lineage>
</organism>
<feature type="region of interest" description="Disordered" evidence="1">
    <location>
        <begin position="1"/>
        <end position="111"/>
    </location>
</feature>
<feature type="compositionally biased region" description="Basic and acidic residues" evidence="1">
    <location>
        <begin position="72"/>
        <end position="83"/>
    </location>
</feature>
<evidence type="ECO:0000256" key="1">
    <source>
        <dbReference type="SAM" id="MobiDB-lite"/>
    </source>
</evidence>
<feature type="region of interest" description="Disordered" evidence="1">
    <location>
        <begin position="359"/>
        <end position="406"/>
    </location>
</feature>
<evidence type="ECO:0000313" key="2">
    <source>
        <dbReference type="EMBL" id="KAL1598412.1"/>
    </source>
</evidence>
<feature type="compositionally biased region" description="Low complexity" evidence="1">
    <location>
        <begin position="152"/>
        <end position="165"/>
    </location>
</feature>
<reference evidence="2 3" key="1">
    <citation type="submission" date="2024-02" db="EMBL/GenBank/DDBJ databases">
        <title>De novo assembly and annotation of 12 fungi associated with fruit tree decline syndrome in Ontario, Canada.</title>
        <authorList>
            <person name="Sulman M."/>
            <person name="Ellouze W."/>
            <person name="Ilyukhin E."/>
        </authorList>
    </citation>
    <scope>NUCLEOTIDE SEQUENCE [LARGE SCALE GENOMIC DNA]</scope>
    <source>
        <strain evidence="2 3">M97-236</strain>
    </source>
</reference>
<feature type="compositionally biased region" description="Polar residues" evidence="1">
    <location>
        <begin position="1"/>
        <end position="21"/>
    </location>
</feature>
<keyword evidence="3" id="KW-1185">Reference proteome</keyword>
<sequence>MMSSKTQSPGPNPTSTASAKQPRSRKAANPDSATAGRAGSAGGVVLEKEATKKSSTPATATPAKSTPPPAKDAPKDVPKDAPPKRKPRKLNKEPTSTSTPADPPKNLTSEAAELQALKSRVRGLEAKVEELYKSTPTATPRSPRRRGKGRKNSSTTTTATLGTLAQKKDEQQGKVEELDDEEADEELVRLESELEDARQDLALYQPSARPRPRTQRMTSEDTEYVEEIPREAPGVNVGSDRQVTLSGSYRIPLPANLNPEDVKTIQSGVSAAQNVARSFLDQRRANQAMKQAQTDAGPPPTSTSTSTSTKSKAKAPKAAPAASTEVSTQVQDGGKQSWGEWIGGYSMAISRAVKTIEHEAAMEAQNSQNSQNSRPTQTRRSSAAKKKKRPAAKTTLSGEQVQGLMS</sequence>
<feature type="region of interest" description="Disordered" evidence="1">
    <location>
        <begin position="124"/>
        <end position="187"/>
    </location>
</feature>
<evidence type="ECO:0000313" key="3">
    <source>
        <dbReference type="Proteomes" id="UP001521222"/>
    </source>
</evidence>
<name>A0ABR3R1Y3_9PLEO</name>
<protein>
    <submittedName>
        <fullName evidence="2">Uncharacterized protein</fullName>
    </submittedName>
</protein>
<feature type="compositionally biased region" description="Polar residues" evidence="1">
    <location>
        <begin position="396"/>
        <end position="406"/>
    </location>
</feature>
<comment type="caution">
    <text evidence="2">The sequence shown here is derived from an EMBL/GenBank/DDBJ whole genome shotgun (WGS) entry which is preliminary data.</text>
</comment>
<feature type="compositionally biased region" description="Basic and acidic residues" evidence="1">
    <location>
        <begin position="166"/>
        <end position="176"/>
    </location>
</feature>
<feature type="compositionally biased region" description="Basic residues" evidence="1">
    <location>
        <begin position="142"/>
        <end position="151"/>
    </location>
</feature>
<gene>
    <name evidence="2" type="ORF">SLS59_006696</name>
</gene>
<feature type="region of interest" description="Disordered" evidence="1">
    <location>
        <begin position="201"/>
        <end position="240"/>
    </location>
</feature>
<proteinExistence type="predicted"/>
<dbReference type="EMBL" id="JAKIXB020000022">
    <property type="protein sequence ID" value="KAL1598412.1"/>
    <property type="molecule type" value="Genomic_DNA"/>
</dbReference>
<feature type="compositionally biased region" description="Basic residues" evidence="1">
    <location>
        <begin position="382"/>
        <end position="391"/>
    </location>
</feature>